<keyword evidence="1" id="KW-0472">Membrane</keyword>
<feature type="transmembrane region" description="Helical" evidence="1">
    <location>
        <begin position="228"/>
        <end position="246"/>
    </location>
</feature>
<gene>
    <name evidence="2" type="ORF">Metli_2291</name>
</gene>
<accession>J0SBV8</accession>
<dbReference type="EMBL" id="CM001555">
    <property type="protein sequence ID" value="EJG08229.1"/>
    <property type="molecule type" value="Genomic_DNA"/>
</dbReference>
<dbReference type="Proteomes" id="UP000005095">
    <property type="component" value="Chromosome"/>
</dbReference>
<dbReference type="RefSeq" id="WP_004040591.1">
    <property type="nucleotide sequence ID" value="NZ_CM001555.1"/>
</dbReference>
<dbReference type="AlphaFoldDB" id="J0SBV8"/>
<dbReference type="PATRIC" id="fig|28892.9.peg.2476"/>
<evidence type="ECO:0000313" key="3">
    <source>
        <dbReference type="Proteomes" id="UP000005095"/>
    </source>
</evidence>
<protein>
    <submittedName>
        <fullName evidence="2">Uncharacterized protein</fullName>
    </submittedName>
</protein>
<reference evidence="2 3" key="1">
    <citation type="submission" date="2011-08" db="EMBL/GenBank/DDBJ databases">
        <title>The complete genome of Methanofollis liminatans DSM 4140.</title>
        <authorList>
            <consortium name="US DOE Joint Genome Institute (JGI-PGF)"/>
            <person name="Lucas S."/>
            <person name="Han J."/>
            <person name="Lapidus A."/>
            <person name="Bruce D."/>
            <person name="Goodwin L."/>
            <person name="Pitluck S."/>
            <person name="Peters L."/>
            <person name="Kyrpides N."/>
            <person name="Mavromatis K."/>
            <person name="Ivanova N."/>
            <person name="Mikhailova N."/>
            <person name="Lu M."/>
            <person name="Detter J.C."/>
            <person name="Tapia R."/>
            <person name="Han C."/>
            <person name="Land M."/>
            <person name="Hauser L."/>
            <person name="Markowitz V."/>
            <person name="Cheng J.-F."/>
            <person name="Hugenholtz P."/>
            <person name="Woyke T."/>
            <person name="Wu D."/>
            <person name="Spring S."/>
            <person name="Schuler E."/>
            <person name="Brambilla E."/>
            <person name="Klenk H.-P."/>
            <person name="Eisen J.A."/>
        </authorList>
    </citation>
    <scope>NUCLEOTIDE SEQUENCE [LARGE SCALE GENOMIC DNA]</scope>
    <source>
        <strain evidence="2 3">DSM 4140</strain>
    </source>
</reference>
<keyword evidence="1" id="KW-0812">Transmembrane</keyword>
<proteinExistence type="predicted"/>
<dbReference type="STRING" id="28892.Metli_2291"/>
<evidence type="ECO:0000313" key="2">
    <source>
        <dbReference type="EMBL" id="EJG08229.1"/>
    </source>
</evidence>
<name>J0SBV8_9EURY</name>
<keyword evidence="3" id="KW-1185">Reference proteome</keyword>
<sequence>MKTSFFSAITGILLFALVIVSAGATEVVLRDGVLIVEDQNDEYGLGAFNIILVYGSDVSLEAGEWMYPYSGAINVQNQEGITRIGGLTTSADAPKGDVPLIRLGVNGSGTVTVYVNEFYNVMGDPIKTVNPTYREGTTGPISGDVTPTAVPTAVPESPVETTQESGGQPICQTESTGAGSQVQTGIPVLTEGPIQISTTPGIDTDVTETIGVNSASMTEPLQSPTNSLFVMLSLLVSFIVFQSIYMKKD</sequence>
<dbReference type="HOGENOM" id="CLU_1113877_0_0_2"/>
<organism evidence="2 3">
    <name type="scientific">Methanofollis liminatans DSM 4140</name>
    <dbReference type="NCBI Taxonomy" id="28892"/>
    <lineage>
        <taxon>Archaea</taxon>
        <taxon>Methanobacteriati</taxon>
        <taxon>Methanobacteriota</taxon>
        <taxon>Stenosarchaea group</taxon>
        <taxon>Methanomicrobia</taxon>
        <taxon>Methanomicrobiales</taxon>
        <taxon>Methanomicrobiaceae</taxon>
        <taxon>Methanofollis</taxon>
    </lineage>
</organism>
<keyword evidence="1" id="KW-1133">Transmembrane helix</keyword>
<evidence type="ECO:0000256" key="1">
    <source>
        <dbReference type="SAM" id="Phobius"/>
    </source>
</evidence>